<protein>
    <submittedName>
        <fullName evidence="3">Uncharacterized protein</fullName>
    </submittedName>
</protein>
<keyword evidence="4" id="KW-1185">Reference proteome</keyword>
<dbReference type="AlphaFoldDB" id="A0A1R2BZ78"/>
<evidence type="ECO:0000256" key="2">
    <source>
        <dbReference type="SAM" id="MobiDB-lite"/>
    </source>
</evidence>
<sequence length="267" mass="30587">MSKSRQITRTKGVSQNFLKEVSAKLNIINNLSKDSGVEIPNELEETLKELSVTSSKRCIQDKSSSSSDISEADKDSFIDHPAPYDSSPLDSSVESSSVKQLKSNNNLLCKAVKEKLQEFRSLNKQSRNQGIKATNELKSYKYELNDMKNSVIEIIDEANLTKEQIIKMKEKLEGEIKEPDSVKYEEFDMSACRGGQDSNLLLEQIKELHQEIYRIQNRIERSENDLRQKEMENQELKNVIDQLNYSFEKIGSETEENSAICQNCRVF</sequence>
<evidence type="ECO:0000256" key="1">
    <source>
        <dbReference type="SAM" id="Coils"/>
    </source>
</evidence>
<feature type="region of interest" description="Disordered" evidence="2">
    <location>
        <begin position="54"/>
        <end position="96"/>
    </location>
</feature>
<reference evidence="3 4" key="1">
    <citation type="submission" date="2016-11" db="EMBL/GenBank/DDBJ databases">
        <title>The macronuclear genome of Stentor coeruleus: a giant cell with tiny introns.</title>
        <authorList>
            <person name="Slabodnick M."/>
            <person name="Ruby J.G."/>
            <person name="Reiff S.B."/>
            <person name="Swart E.C."/>
            <person name="Gosai S."/>
            <person name="Prabakaran S."/>
            <person name="Witkowska E."/>
            <person name="Larue G.E."/>
            <person name="Fisher S."/>
            <person name="Freeman R.M."/>
            <person name="Gunawardena J."/>
            <person name="Chu W."/>
            <person name="Stover N.A."/>
            <person name="Gregory B.D."/>
            <person name="Nowacki M."/>
            <person name="Derisi J."/>
            <person name="Roy S.W."/>
            <person name="Marshall W.F."/>
            <person name="Sood P."/>
        </authorList>
    </citation>
    <scope>NUCLEOTIDE SEQUENCE [LARGE SCALE GENOMIC DNA]</scope>
    <source>
        <strain evidence="3">WM001</strain>
    </source>
</reference>
<evidence type="ECO:0000313" key="3">
    <source>
        <dbReference type="EMBL" id="OMJ81955.1"/>
    </source>
</evidence>
<feature type="compositionally biased region" description="Low complexity" evidence="2">
    <location>
        <begin position="85"/>
        <end position="96"/>
    </location>
</feature>
<feature type="coiled-coil region" evidence="1">
    <location>
        <begin position="205"/>
        <end position="246"/>
    </location>
</feature>
<proteinExistence type="predicted"/>
<feature type="compositionally biased region" description="Low complexity" evidence="2">
    <location>
        <begin position="54"/>
        <end position="69"/>
    </location>
</feature>
<gene>
    <name evidence="3" type="ORF">SteCoe_17498</name>
</gene>
<dbReference type="EMBL" id="MPUH01000360">
    <property type="protein sequence ID" value="OMJ81955.1"/>
    <property type="molecule type" value="Genomic_DNA"/>
</dbReference>
<keyword evidence="1" id="KW-0175">Coiled coil</keyword>
<accession>A0A1R2BZ78</accession>
<name>A0A1R2BZ78_9CILI</name>
<dbReference type="Proteomes" id="UP000187209">
    <property type="component" value="Unassembled WGS sequence"/>
</dbReference>
<organism evidence="3 4">
    <name type="scientific">Stentor coeruleus</name>
    <dbReference type="NCBI Taxonomy" id="5963"/>
    <lineage>
        <taxon>Eukaryota</taxon>
        <taxon>Sar</taxon>
        <taxon>Alveolata</taxon>
        <taxon>Ciliophora</taxon>
        <taxon>Postciliodesmatophora</taxon>
        <taxon>Heterotrichea</taxon>
        <taxon>Heterotrichida</taxon>
        <taxon>Stentoridae</taxon>
        <taxon>Stentor</taxon>
    </lineage>
</organism>
<comment type="caution">
    <text evidence="3">The sequence shown here is derived from an EMBL/GenBank/DDBJ whole genome shotgun (WGS) entry which is preliminary data.</text>
</comment>
<evidence type="ECO:0000313" key="4">
    <source>
        <dbReference type="Proteomes" id="UP000187209"/>
    </source>
</evidence>